<evidence type="ECO:0000313" key="2">
    <source>
        <dbReference type="EMBL" id="KIP08694.1"/>
    </source>
</evidence>
<organism evidence="2 3">
    <name type="scientific">Phlebiopsis gigantea (strain 11061_1 CR5-6)</name>
    <name type="common">White-rot fungus</name>
    <name type="synonym">Peniophora gigantea</name>
    <dbReference type="NCBI Taxonomy" id="745531"/>
    <lineage>
        <taxon>Eukaryota</taxon>
        <taxon>Fungi</taxon>
        <taxon>Dikarya</taxon>
        <taxon>Basidiomycota</taxon>
        <taxon>Agaricomycotina</taxon>
        <taxon>Agaricomycetes</taxon>
        <taxon>Polyporales</taxon>
        <taxon>Phanerochaetaceae</taxon>
        <taxon>Phlebiopsis</taxon>
    </lineage>
</organism>
<proteinExistence type="predicted"/>
<keyword evidence="3" id="KW-1185">Reference proteome</keyword>
<dbReference type="EMBL" id="KN840476">
    <property type="protein sequence ID" value="KIP08694.1"/>
    <property type="molecule type" value="Genomic_DNA"/>
</dbReference>
<dbReference type="Proteomes" id="UP000053257">
    <property type="component" value="Unassembled WGS sequence"/>
</dbReference>
<evidence type="ECO:0000313" key="3">
    <source>
        <dbReference type="Proteomes" id="UP000053257"/>
    </source>
</evidence>
<feature type="compositionally biased region" description="Basic and acidic residues" evidence="1">
    <location>
        <begin position="66"/>
        <end position="75"/>
    </location>
</feature>
<sequence length="342" mass="37065">MISCGLPRNGVCGCRSFFCLSRCSIGRLARHRQHSVVDRRVKFSNYTAIADVTLLARTAVGGALRQYDHRQDDAPRSPPTASPRRSRSIRTRARCPAARLLSVPIACACALRRPSRSSPSPPSAADLYHPSCSYMPFLGRRTCLPPGEDLRPTAKTVFRWSLPGASTRRRSRGRGAVVGRRHAARLQPEDHVERPHRGAVGVGERPSKVFLCLFSCCSWSARPIARATGHPTPRPPPPKYPAITAPVARARSREGYIAAGPLADDGICDGGRGTRRRYRSGDDDMIAGMTTRPYAGVQCPAGAARAVAGQREQGPAAENLAQHRASVARRGRPTQRARVGSS</sequence>
<feature type="region of interest" description="Disordered" evidence="1">
    <location>
        <begin position="66"/>
        <end position="90"/>
    </location>
</feature>
<name>A0A0C3NTS9_PHLG1</name>
<evidence type="ECO:0000256" key="1">
    <source>
        <dbReference type="SAM" id="MobiDB-lite"/>
    </source>
</evidence>
<feature type="region of interest" description="Disordered" evidence="1">
    <location>
        <begin position="306"/>
        <end position="342"/>
    </location>
</feature>
<dbReference type="AlphaFoldDB" id="A0A0C3NTS9"/>
<reference evidence="2 3" key="1">
    <citation type="journal article" date="2014" name="PLoS Genet.">
        <title>Analysis of the Phlebiopsis gigantea genome, transcriptome and secretome provides insight into its pioneer colonization strategies of wood.</title>
        <authorList>
            <person name="Hori C."/>
            <person name="Ishida T."/>
            <person name="Igarashi K."/>
            <person name="Samejima M."/>
            <person name="Suzuki H."/>
            <person name="Master E."/>
            <person name="Ferreira P."/>
            <person name="Ruiz-Duenas F.J."/>
            <person name="Held B."/>
            <person name="Canessa P."/>
            <person name="Larrondo L.F."/>
            <person name="Schmoll M."/>
            <person name="Druzhinina I.S."/>
            <person name="Kubicek C.P."/>
            <person name="Gaskell J.A."/>
            <person name="Kersten P."/>
            <person name="St John F."/>
            <person name="Glasner J."/>
            <person name="Sabat G."/>
            <person name="Splinter BonDurant S."/>
            <person name="Syed K."/>
            <person name="Yadav J."/>
            <person name="Mgbeahuruike A.C."/>
            <person name="Kovalchuk A."/>
            <person name="Asiegbu F.O."/>
            <person name="Lackner G."/>
            <person name="Hoffmeister D."/>
            <person name="Rencoret J."/>
            <person name="Gutierrez A."/>
            <person name="Sun H."/>
            <person name="Lindquist E."/>
            <person name="Barry K."/>
            <person name="Riley R."/>
            <person name="Grigoriev I.V."/>
            <person name="Henrissat B."/>
            <person name="Kues U."/>
            <person name="Berka R.M."/>
            <person name="Martinez A.T."/>
            <person name="Covert S.F."/>
            <person name="Blanchette R.A."/>
            <person name="Cullen D."/>
        </authorList>
    </citation>
    <scope>NUCLEOTIDE SEQUENCE [LARGE SCALE GENOMIC DNA]</scope>
    <source>
        <strain evidence="2 3">11061_1 CR5-6</strain>
    </source>
</reference>
<gene>
    <name evidence="2" type="ORF">PHLGIDRAFT_366384</name>
</gene>
<dbReference type="HOGENOM" id="CLU_811602_0_0_1"/>
<feature type="compositionally biased region" description="Basic residues" evidence="1">
    <location>
        <begin position="326"/>
        <end position="335"/>
    </location>
</feature>
<accession>A0A0C3NTS9</accession>
<protein>
    <submittedName>
        <fullName evidence="2">Uncharacterized protein</fullName>
    </submittedName>
</protein>